<feature type="region of interest" description="Disordered" evidence="1">
    <location>
        <begin position="1"/>
        <end position="23"/>
    </location>
</feature>
<organism evidence="2 3">
    <name type="scientific">Verticillium longisporum</name>
    <name type="common">Verticillium dahliae var. longisporum</name>
    <dbReference type="NCBI Taxonomy" id="100787"/>
    <lineage>
        <taxon>Eukaryota</taxon>
        <taxon>Fungi</taxon>
        <taxon>Dikarya</taxon>
        <taxon>Ascomycota</taxon>
        <taxon>Pezizomycotina</taxon>
        <taxon>Sordariomycetes</taxon>
        <taxon>Hypocreomycetidae</taxon>
        <taxon>Glomerellales</taxon>
        <taxon>Plectosphaerellaceae</taxon>
        <taxon>Verticillium</taxon>
    </lineage>
</organism>
<sequence>MPAVSSGRITKARKGKNLTPHQKNHRWESFSTKIGKLHSLDPLRKVRRHDLETEDLESTTSYFRTGIERWNELNIAKDFISFKRETLSLTETLASILHHEDRIFASLSHYISNQEKESLEPLLDLLTAFAHDLGTRFEKYYARSLDLIVAIAGKPQ</sequence>
<evidence type="ECO:0000313" key="2">
    <source>
        <dbReference type="EMBL" id="CRK20102.1"/>
    </source>
</evidence>
<dbReference type="GO" id="GO:0032040">
    <property type="term" value="C:small-subunit processome"/>
    <property type="evidence" value="ECO:0007669"/>
    <property type="project" value="TreeGrafter"/>
</dbReference>
<evidence type="ECO:0000256" key="1">
    <source>
        <dbReference type="SAM" id="MobiDB-lite"/>
    </source>
</evidence>
<dbReference type="PANTHER" id="PTHR17695">
    <property type="entry name" value="SMALL SUBUNIT PROCESSOME COMPONENT 20 HOMOLOG"/>
    <property type="match status" value="1"/>
</dbReference>
<dbReference type="InterPro" id="IPR052575">
    <property type="entry name" value="SSU_processome_comp_20"/>
</dbReference>
<reference evidence="2 3" key="1">
    <citation type="submission" date="2015-05" db="EMBL/GenBank/DDBJ databases">
        <authorList>
            <person name="Wang D.B."/>
            <person name="Wang M."/>
        </authorList>
    </citation>
    <scope>NUCLEOTIDE SEQUENCE [LARGE SCALE GENOMIC DNA]</scope>
    <source>
        <strain evidence="2">VL1</strain>
    </source>
</reference>
<protein>
    <submittedName>
        <fullName evidence="2">Uncharacterized protein</fullName>
    </submittedName>
</protein>
<dbReference type="AlphaFoldDB" id="A0A0G4LDH8"/>
<proteinExistence type="predicted"/>
<dbReference type="PANTHER" id="PTHR17695:SF11">
    <property type="entry name" value="SMALL SUBUNIT PROCESSOME COMPONENT 20 HOMOLOG"/>
    <property type="match status" value="1"/>
</dbReference>
<dbReference type="STRING" id="100787.A0A0G4LDH8"/>
<keyword evidence="3" id="KW-1185">Reference proteome</keyword>
<dbReference type="Proteomes" id="UP000044602">
    <property type="component" value="Unassembled WGS sequence"/>
</dbReference>
<gene>
    <name evidence="2" type="ORF">BN1708_017773</name>
</gene>
<name>A0A0G4LDH8_VERLO</name>
<dbReference type="EMBL" id="CVQH01011115">
    <property type="protein sequence ID" value="CRK20102.1"/>
    <property type="molecule type" value="Genomic_DNA"/>
</dbReference>
<evidence type="ECO:0000313" key="3">
    <source>
        <dbReference type="Proteomes" id="UP000044602"/>
    </source>
</evidence>
<feature type="non-terminal residue" evidence="2">
    <location>
        <position position="156"/>
    </location>
</feature>
<accession>A0A0G4LDH8</accession>
<dbReference type="GO" id="GO:0030686">
    <property type="term" value="C:90S preribosome"/>
    <property type="evidence" value="ECO:0007669"/>
    <property type="project" value="TreeGrafter"/>
</dbReference>